<gene>
    <name evidence="2" type="ORF">APLA_LOCUS13782</name>
</gene>
<accession>A0A8S1APA3</accession>
<dbReference type="AlphaFoldDB" id="A0A8S1APA3"/>
<protein>
    <submittedName>
        <fullName evidence="2">Uncharacterized protein</fullName>
    </submittedName>
</protein>
<dbReference type="OrthoDB" id="432447at2759"/>
<dbReference type="Proteomes" id="UP000494256">
    <property type="component" value="Unassembled WGS sequence"/>
</dbReference>
<sequence length="105" mass="11620">MEQVNNIGAKSPHNVSEQFNGEKADNGFVKPKLRIKVPQALSLKNHIVDYEAVDSLHSKLEEETTYIFNTETKATGINVNLRQKLAFLGTIAGLTSFKHPGVLQT</sequence>
<reference evidence="2 3" key="1">
    <citation type="submission" date="2020-04" db="EMBL/GenBank/DDBJ databases">
        <authorList>
            <person name="Wallbank WR R."/>
            <person name="Pardo Diaz C."/>
            <person name="Kozak K."/>
            <person name="Martin S."/>
            <person name="Jiggins C."/>
            <person name="Moest M."/>
            <person name="Warren A I."/>
            <person name="Byers J.R.P. K."/>
            <person name="Montejo-Kovacevich G."/>
            <person name="Yen C E."/>
        </authorList>
    </citation>
    <scope>NUCLEOTIDE SEQUENCE [LARGE SCALE GENOMIC DNA]</scope>
</reference>
<comment type="caution">
    <text evidence="2">The sequence shown here is derived from an EMBL/GenBank/DDBJ whole genome shotgun (WGS) entry which is preliminary data.</text>
</comment>
<evidence type="ECO:0000256" key="1">
    <source>
        <dbReference type="SAM" id="MobiDB-lite"/>
    </source>
</evidence>
<evidence type="ECO:0000313" key="2">
    <source>
        <dbReference type="EMBL" id="CAB3251852.1"/>
    </source>
</evidence>
<evidence type="ECO:0000313" key="3">
    <source>
        <dbReference type="Proteomes" id="UP000494256"/>
    </source>
</evidence>
<organism evidence="2 3">
    <name type="scientific">Arctia plantaginis</name>
    <name type="common">Wood tiger moth</name>
    <name type="synonym">Phalaena plantaginis</name>
    <dbReference type="NCBI Taxonomy" id="874455"/>
    <lineage>
        <taxon>Eukaryota</taxon>
        <taxon>Metazoa</taxon>
        <taxon>Ecdysozoa</taxon>
        <taxon>Arthropoda</taxon>
        <taxon>Hexapoda</taxon>
        <taxon>Insecta</taxon>
        <taxon>Pterygota</taxon>
        <taxon>Neoptera</taxon>
        <taxon>Endopterygota</taxon>
        <taxon>Lepidoptera</taxon>
        <taxon>Glossata</taxon>
        <taxon>Ditrysia</taxon>
        <taxon>Noctuoidea</taxon>
        <taxon>Erebidae</taxon>
        <taxon>Arctiinae</taxon>
        <taxon>Arctia</taxon>
    </lineage>
</organism>
<dbReference type="EMBL" id="CADEBD010000364">
    <property type="protein sequence ID" value="CAB3251852.1"/>
    <property type="molecule type" value="Genomic_DNA"/>
</dbReference>
<name>A0A8S1APA3_ARCPL</name>
<feature type="compositionally biased region" description="Polar residues" evidence="1">
    <location>
        <begin position="1"/>
        <end position="19"/>
    </location>
</feature>
<proteinExistence type="predicted"/>
<feature type="region of interest" description="Disordered" evidence="1">
    <location>
        <begin position="1"/>
        <end position="23"/>
    </location>
</feature>